<dbReference type="Gene3D" id="3.30.110.70">
    <property type="entry name" value="Hypothetical protein apc22750. Chain B"/>
    <property type="match status" value="1"/>
</dbReference>
<keyword evidence="2" id="KW-1185">Reference proteome</keyword>
<name>A0A564ZJ93_9BACT</name>
<dbReference type="SUPFAM" id="SSF117782">
    <property type="entry name" value="YbjQ-like"/>
    <property type="match status" value="1"/>
</dbReference>
<dbReference type="Proteomes" id="UP000334340">
    <property type="component" value="Unassembled WGS sequence"/>
</dbReference>
<accession>A0A564ZJ93</accession>
<evidence type="ECO:0000313" key="2">
    <source>
        <dbReference type="Proteomes" id="UP000334340"/>
    </source>
</evidence>
<proteinExistence type="predicted"/>
<reference evidence="1 2" key="1">
    <citation type="submission" date="2019-07" db="EMBL/GenBank/DDBJ databases">
        <authorList>
            <person name="Cremers G."/>
        </authorList>
    </citation>
    <scope>NUCLEOTIDE SEQUENCE [LARGE SCALE GENOMIC DNA]</scope>
</reference>
<organism evidence="1 2">
    <name type="scientific">Candidatus Methylomirabilis lanthanidiphila</name>
    <dbReference type="NCBI Taxonomy" id="2211376"/>
    <lineage>
        <taxon>Bacteria</taxon>
        <taxon>Candidatus Methylomirabilota</taxon>
        <taxon>Candidatus Methylomirabilia</taxon>
        <taxon>Candidatus Methylomirabilales</taxon>
        <taxon>Candidatus Methylomirabilaceae</taxon>
        <taxon>Candidatus Methylomirabilis</taxon>
    </lineage>
</organism>
<evidence type="ECO:0000313" key="1">
    <source>
        <dbReference type="EMBL" id="VUZ85411.1"/>
    </source>
</evidence>
<dbReference type="InterPro" id="IPR035439">
    <property type="entry name" value="UPF0145_dom_sf"/>
</dbReference>
<sequence>MAAVAAIIFVVIALFGLAWPFLYTYRIKWRTIALDKEIKYFQNRVAIATANAIPGRTTEQVLGPATGTSRIPASNNDERKLAEREAMHGLIKEAIRMGANAVLDLKMVTDSYEHTDPKRFLVFPAVKFTATKVTCAGTAVKVAAAGSSPE</sequence>
<gene>
    <name evidence="1" type="ORF">MELA_01795</name>
</gene>
<protein>
    <recommendedName>
        <fullName evidence="3">Heavy-metal-binding protein</fullName>
    </recommendedName>
</protein>
<dbReference type="EMBL" id="CABIKM010000026">
    <property type="protein sequence ID" value="VUZ85411.1"/>
    <property type="molecule type" value="Genomic_DNA"/>
</dbReference>
<evidence type="ECO:0008006" key="3">
    <source>
        <dbReference type="Google" id="ProtNLM"/>
    </source>
</evidence>
<dbReference type="AlphaFoldDB" id="A0A564ZJ93"/>